<comment type="caution">
    <text evidence="2">The sequence shown here is derived from an EMBL/GenBank/DDBJ whole genome shotgun (WGS) entry which is preliminary data.</text>
</comment>
<organism evidence="2 3">
    <name type="scientific">Dethiosulfatarculus sandiegensis</name>
    <dbReference type="NCBI Taxonomy" id="1429043"/>
    <lineage>
        <taxon>Bacteria</taxon>
        <taxon>Pseudomonadati</taxon>
        <taxon>Thermodesulfobacteriota</taxon>
        <taxon>Desulfarculia</taxon>
        <taxon>Desulfarculales</taxon>
        <taxon>Desulfarculaceae</taxon>
        <taxon>Dethiosulfatarculus</taxon>
    </lineage>
</organism>
<dbReference type="InterPro" id="IPR006640">
    <property type="entry name" value="SprT-like_domain"/>
</dbReference>
<protein>
    <recommendedName>
        <fullName evidence="1">SprT-like domain-containing protein</fullName>
    </recommendedName>
</protein>
<feature type="domain" description="SprT-like" evidence="1">
    <location>
        <begin position="4"/>
        <end position="163"/>
    </location>
</feature>
<evidence type="ECO:0000313" key="3">
    <source>
        <dbReference type="Proteomes" id="UP000032233"/>
    </source>
</evidence>
<evidence type="ECO:0000259" key="1">
    <source>
        <dbReference type="SMART" id="SM00731"/>
    </source>
</evidence>
<reference evidence="2 3" key="1">
    <citation type="submission" date="2013-11" db="EMBL/GenBank/DDBJ databases">
        <title>Metagenomic analysis of a methanogenic consortium involved in long chain n-alkane degradation.</title>
        <authorList>
            <person name="Davidova I.A."/>
            <person name="Callaghan A.V."/>
            <person name="Wawrik B."/>
            <person name="Pruitt S."/>
            <person name="Marks C."/>
            <person name="Duncan K.E."/>
            <person name="Suflita J.M."/>
        </authorList>
    </citation>
    <scope>NUCLEOTIDE SEQUENCE [LARGE SCALE GENOMIC DNA]</scope>
    <source>
        <strain evidence="2 3">SPR</strain>
    </source>
</reference>
<accession>A0A0D2G9M8</accession>
<gene>
    <name evidence="2" type="ORF">X474_23965</name>
</gene>
<dbReference type="GO" id="GO:0006950">
    <property type="term" value="P:response to stress"/>
    <property type="evidence" value="ECO:0007669"/>
    <property type="project" value="UniProtKB-ARBA"/>
</dbReference>
<evidence type="ECO:0000313" key="2">
    <source>
        <dbReference type="EMBL" id="KIX11537.1"/>
    </source>
</evidence>
<dbReference type="RefSeq" id="WP_044351925.1">
    <property type="nucleotide sequence ID" value="NZ_AZAC01000056.1"/>
</dbReference>
<dbReference type="AlphaFoldDB" id="A0A0D2G9M8"/>
<keyword evidence="3" id="KW-1185">Reference proteome</keyword>
<dbReference type="EMBL" id="AZAC01000056">
    <property type="protein sequence ID" value="KIX11537.1"/>
    <property type="molecule type" value="Genomic_DNA"/>
</dbReference>
<dbReference type="Proteomes" id="UP000032233">
    <property type="component" value="Unassembled WGS sequence"/>
</dbReference>
<dbReference type="OrthoDB" id="5344041at2"/>
<dbReference type="SMART" id="SM00731">
    <property type="entry name" value="SprT"/>
    <property type="match status" value="1"/>
</dbReference>
<name>A0A0D2G9M8_9BACT</name>
<dbReference type="Pfam" id="PF10263">
    <property type="entry name" value="SprT-like"/>
    <property type="match status" value="1"/>
</dbReference>
<sequence length="168" mass="19720">MTQKQAENLLTQELNRLCGELGVNPIPKLIFSRRLKTTAGCLRIQHKKGLTTALTIELNPAYLEEFGYSRIYRTFLHEVAHAVCWVRYKDHGHSKLFQKTCLDLGGSLSPSQGGREESWLSEPWRWQYNCPVCGMSFKRKRRFSLPKRRRYKCRNCGARLDTWRETRL</sequence>
<proteinExistence type="predicted"/>
<dbReference type="InParanoid" id="A0A0D2G9M8"/>